<evidence type="ECO:0000313" key="4">
    <source>
        <dbReference type="Proteomes" id="UP000095282"/>
    </source>
</evidence>
<keyword evidence="1" id="KW-0539">Nucleus</keyword>
<feature type="compositionally biased region" description="Acidic residues" evidence="2">
    <location>
        <begin position="164"/>
        <end position="192"/>
    </location>
</feature>
<dbReference type="InterPro" id="IPR000949">
    <property type="entry name" value="ELM2_dom"/>
</dbReference>
<dbReference type="SMART" id="SM01189">
    <property type="entry name" value="ELM2"/>
    <property type="match status" value="1"/>
</dbReference>
<feature type="compositionally biased region" description="Basic and acidic residues" evidence="2">
    <location>
        <begin position="43"/>
        <end position="55"/>
    </location>
</feature>
<feature type="compositionally biased region" description="Basic and acidic residues" evidence="2">
    <location>
        <begin position="263"/>
        <end position="277"/>
    </location>
</feature>
<feature type="compositionally biased region" description="Acidic residues" evidence="2">
    <location>
        <begin position="250"/>
        <end position="261"/>
    </location>
</feature>
<feature type="compositionally biased region" description="Polar residues" evidence="2">
    <location>
        <begin position="530"/>
        <end position="542"/>
    </location>
</feature>
<feature type="region of interest" description="Disordered" evidence="2">
    <location>
        <begin position="337"/>
        <end position="646"/>
    </location>
</feature>
<dbReference type="AlphaFoldDB" id="A0A1I7UII1"/>
<feature type="compositionally biased region" description="Acidic residues" evidence="2">
    <location>
        <begin position="487"/>
        <end position="505"/>
    </location>
</feature>
<keyword evidence="4" id="KW-1185">Reference proteome</keyword>
<feature type="compositionally biased region" description="Low complexity" evidence="2">
    <location>
        <begin position="405"/>
        <end position="421"/>
    </location>
</feature>
<dbReference type="eggNOG" id="ENOG502SDUH">
    <property type="taxonomic scope" value="Eukaryota"/>
</dbReference>
<sequence>MDNNIRPFSRPPSEEREIQRDFECSSSSDLSVGIERGNEPVPDDPKASSPPERHLQPTAMVTDASENREIEIPQKSTTPEDPMLKEPEPMDTSDESLNFTAPEGEESPSEVIQKEEEDKDPEPMETSEEAMDHPEAAEVAQEEAASSEATSVAADSSEVSDSSEAAEADSAESEAPESEAPEPEAAEAEAAEFEVPGAPEAHERSESPKSTSSESEVAQSDAPEGSEGYEAADSKPASPEATERNAAESEALECEMAETEIPEAPRRSESPESKASESEVAEFNAPECSDTPDSKEATPEATESNFAEFEAPEPAAAEFEAPELASIEFVIPEIPKFCDSPRAKSPESEAVESDAPEDSRSPVSSKSTSPGSEADELEAPKCSEPANSEPDSPEATEIDVAESEAPGPAAAVVQAPANDAPESPRAADPEIAHSEAPEPKIAKLEAHQSKSTETEDSRSSEALESDAIESQVAKSEAPESKTPESEAVIESESQESPEDPEEPMDTSEATDLQGFEADTAGEAETEAANPQITNSEPASSKTPEPSEAPGPSEATRLSESPERLRPIRVSICQPLLSRNTSEVPEDQTNEDPISIQIPEVTEPRRGTRRTRKRAAPEISPVPVRQSRRKRDEAPVLVEEEKEEEIIPQKRGVIPPLGTTRIPFQFNSKPRKEKERLKAQLKIDMETNFKPVARQMRVAITAVKKPKKEGAEPTVAQKDTPRIPIPVGEAHQAVLPDYCTDEDRSQIEEKEECFWSPPTTDRMRQVIHRKLPLPDPEVEDTFYREVENIALRAVWRQFESHIPMHFVLRTIMECDYDVCESLNYVEKCLEELPQKMKPLCMAQAKLLYNMMRNKKISRRKLQEKTMRNYHIGEVHLYLVQFRRFYKRQEKIGVPCNCDYEMCHPILYEPQYGCKNCSKKVRDTSEYSTERKCVLCKVYWHVNGRERNAKKIWNDEEEFLMRRWTEEEEKQGKSLGRLEFLEILQLENNERWMRNELTAEEKEMLDHKELAVPNRQSTRSLTEAEQKAKNEKICKQLQPLVLPHFTECRCKISGEISRLSPNIRKTRFSKEEKDKFSKAIAEADGDVEAVAHALDCEEQLVEIFLNTFKEKDPIWRNLDAQTCTDRARLLDRRCSGRIAVSLRQNQSAESATTTTKISAEYQQ</sequence>
<evidence type="ECO:0000259" key="3">
    <source>
        <dbReference type="PROSITE" id="PS51156"/>
    </source>
</evidence>
<evidence type="ECO:0000256" key="2">
    <source>
        <dbReference type="SAM" id="MobiDB-lite"/>
    </source>
</evidence>
<dbReference type="PROSITE" id="PS51156">
    <property type="entry name" value="ELM2"/>
    <property type="match status" value="1"/>
</dbReference>
<organism evidence="4 5">
    <name type="scientific">Caenorhabditis tropicalis</name>
    <dbReference type="NCBI Taxonomy" id="1561998"/>
    <lineage>
        <taxon>Eukaryota</taxon>
        <taxon>Metazoa</taxon>
        <taxon>Ecdysozoa</taxon>
        <taxon>Nematoda</taxon>
        <taxon>Chromadorea</taxon>
        <taxon>Rhabditida</taxon>
        <taxon>Rhabditina</taxon>
        <taxon>Rhabditomorpha</taxon>
        <taxon>Rhabditoidea</taxon>
        <taxon>Rhabditidae</taxon>
        <taxon>Peloderinae</taxon>
        <taxon>Caenorhabditis</taxon>
    </lineage>
</organism>
<feature type="compositionally biased region" description="Acidic residues" evidence="2">
    <location>
        <begin position="115"/>
        <end position="129"/>
    </location>
</feature>
<dbReference type="Proteomes" id="UP000095282">
    <property type="component" value="Unplaced"/>
</dbReference>
<dbReference type="WBParaSite" id="Csp11.Scaffold629.g9664.t1">
    <property type="protein sequence ID" value="Csp11.Scaffold629.g9664.t1"/>
    <property type="gene ID" value="Csp11.Scaffold629.g9664"/>
</dbReference>
<protein>
    <submittedName>
        <fullName evidence="5">ELM2 domain-containing protein</fullName>
    </submittedName>
</protein>
<feature type="domain" description="ELM2" evidence="3">
    <location>
        <begin position="722"/>
        <end position="828"/>
    </location>
</feature>
<feature type="compositionally biased region" description="Low complexity" evidence="2">
    <location>
        <begin position="137"/>
        <end position="163"/>
    </location>
</feature>
<feature type="region of interest" description="Disordered" evidence="2">
    <location>
        <begin position="1"/>
        <end position="320"/>
    </location>
</feature>
<name>A0A1I7UII1_9PELO</name>
<feature type="compositionally biased region" description="Low complexity" evidence="2">
    <location>
        <begin position="543"/>
        <end position="554"/>
    </location>
</feature>
<dbReference type="Pfam" id="PF01448">
    <property type="entry name" value="ELM2"/>
    <property type="match status" value="1"/>
</dbReference>
<feature type="compositionally biased region" description="Low complexity" evidence="2">
    <location>
        <begin position="361"/>
        <end position="372"/>
    </location>
</feature>
<feature type="compositionally biased region" description="Acidic residues" evidence="2">
    <location>
        <begin position="391"/>
        <end position="402"/>
    </location>
</feature>
<feature type="compositionally biased region" description="Low complexity" evidence="2">
    <location>
        <begin position="306"/>
        <end position="320"/>
    </location>
</feature>
<reference evidence="5" key="1">
    <citation type="submission" date="2016-11" db="UniProtKB">
        <authorList>
            <consortium name="WormBaseParasite"/>
        </authorList>
    </citation>
    <scope>IDENTIFICATION</scope>
</reference>
<evidence type="ECO:0000256" key="1">
    <source>
        <dbReference type="ARBA" id="ARBA00023242"/>
    </source>
</evidence>
<feature type="compositionally biased region" description="Basic and acidic residues" evidence="2">
    <location>
        <begin position="425"/>
        <end position="461"/>
    </location>
</feature>
<feature type="compositionally biased region" description="Basic and acidic residues" evidence="2">
    <location>
        <begin position="12"/>
        <end position="23"/>
    </location>
</feature>
<evidence type="ECO:0000313" key="5">
    <source>
        <dbReference type="WBParaSite" id="Csp11.Scaffold629.g9664.t1"/>
    </source>
</evidence>
<proteinExistence type="predicted"/>
<dbReference type="STRING" id="1561998.A0A1I7UII1"/>
<accession>A0A1I7UII1</accession>